<organism evidence="2 3">
    <name type="scientific">Zingiber officinale</name>
    <name type="common">Ginger</name>
    <name type="synonym">Amomum zingiber</name>
    <dbReference type="NCBI Taxonomy" id="94328"/>
    <lineage>
        <taxon>Eukaryota</taxon>
        <taxon>Viridiplantae</taxon>
        <taxon>Streptophyta</taxon>
        <taxon>Embryophyta</taxon>
        <taxon>Tracheophyta</taxon>
        <taxon>Spermatophyta</taxon>
        <taxon>Magnoliopsida</taxon>
        <taxon>Liliopsida</taxon>
        <taxon>Zingiberales</taxon>
        <taxon>Zingiberaceae</taxon>
        <taxon>Zingiber</taxon>
    </lineage>
</organism>
<dbReference type="EMBL" id="JACMSC010000002">
    <property type="protein sequence ID" value="KAG6535032.1"/>
    <property type="molecule type" value="Genomic_DNA"/>
</dbReference>
<accession>A0A8J5LXL2</accession>
<evidence type="ECO:0000256" key="1">
    <source>
        <dbReference type="SAM" id="MobiDB-lite"/>
    </source>
</evidence>
<feature type="compositionally biased region" description="Basic residues" evidence="1">
    <location>
        <begin position="16"/>
        <end position="38"/>
    </location>
</feature>
<dbReference type="GO" id="GO:0009631">
    <property type="term" value="P:cold acclimation"/>
    <property type="evidence" value="ECO:0007669"/>
    <property type="project" value="InterPro"/>
</dbReference>
<dbReference type="GO" id="GO:0010150">
    <property type="term" value="P:leaf senescence"/>
    <property type="evidence" value="ECO:0007669"/>
    <property type="project" value="InterPro"/>
</dbReference>
<dbReference type="GO" id="GO:0016592">
    <property type="term" value="C:mediator complex"/>
    <property type="evidence" value="ECO:0007669"/>
    <property type="project" value="InterPro"/>
</dbReference>
<dbReference type="AlphaFoldDB" id="A0A8J5LXL2"/>
<evidence type="ECO:0000313" key="3">
    <source>
        <dbReference type="Proteomes" id="UP000734854"/>
    </source>
</evidence>
<evidence type="ECO:0000313" key="2">
    <source>
        <dbReference type="EMBL" id="KAG6535032.1"/>
    </source>
</evidence>
<dbReference type="GO" id="GO:0048364">
    <property type="term" value="P:root development"/>
    <property type="evidence" value="ECO:0007669"/>
    <property type="project" value="InterPro"/>
</dbReference>
<keyword evidence="3" id="KW-1185">Reference proteome</keyword>
<protein>
    <submittedName>
        <fullName evidence="2">Uncharacterized protein</fullName>
    </submittedName>
</protein>
<feature type="region of interest" description="Disordered" evidence="1">
    <location>
        <begin position="1"/>
        <end position="38"/>
    </location>
</feature>
<dbReference type="GO" id="GO:0006355">
    <property type="term" value="P:regulation of DNA-templated transcription"/>
    <property type="evidence" value="ECO:0007669"/>
    <property type="project" value="InterPro"/>
</dbReference>
<name>A0A8J5LXL2_ZINOF</name>
<gene>
    <name evidence="2" type="ORF">ZIOFF_008950</name>
</gene>
<dbReference type="Proteomes" id="UP000734854">
    <property type="component" value="Unassembled WGS sequence"/>
</dbReference>
<dbReference type="PANTHER" id="PTHR35989">
    <property type="entry name" value="MEDIATOR OF RNA POLYMERASE II TRANSCRIPTION SUBUNIT 32"/>
    <property type="match status" value="1"/>
</dbReference>
<dbReference type="InterPro" id="IPR033244">
    <property type="entry name" value="MED32"/>
</dbReference>
<proteinExistence type="predicted"/>
<reference evidence="2 3" key="1">
    <citation type="submission" date="2020-08" db="EMBL/GenBank/DDBJ databases">
        <title>Plant Genome Project.</title>
        <authorList>
            <person name="Zhang R.-G."/>
        </authorList>
    </citation>
    <scope>NUCLEOTIDE SEQUENCE [LARGE SCALE GENOMIC DNA]</scope>
    <source>
        <tissue evidence="2">Rhizome</tissue>
    </source>
</reference>
<dbReference type="PANTHER" id="PTHR35989:SF1">
    <property type="entry name" value="MEDIATOR OF RNA POLYMERASE II TRANSCRIPTION SUBUNIT 32"/>
    <property type="match status" value="1"/>
</dbReference>
<comment type="caution">
    <text evidence="2">The sequence shown here is derived from an EMBL/GenBank/DDBJ whole genome shotgun (WGS) entry which is preliminary data.</text>
</comment>
<sequence>MLGGNEPNPPEAGVCNRKRISKHPQKNKHLHPIGRRSTRCGTKGHSHYAIACSCACPHLAPLTPGIPPISAVRLEQKSKAVRWLVIELQHGSGAAASAAAHPHASAPFDARDGLVPLHTIQLHRHAMQILGLLLANDNGSTAKYILKHHLVM</sequence>